<proteinExistence type="predicted"/>
<evidence type="ECO:0000313" key="1">
    <source>
        <dbReference type="EMBL" id="MFC4651346.1"/>
    </source>
</evidence>
<comment type="caution">
    <text evidence="1">The sequence shown here is derived from an EMBL/GenBank/DDBJ whole genome shotgun (WGS) entry which is preliminary data.</text>
</comment>
<protein>
    <submittedName>
        <fullName evidence="1">DUF1803 domain-containing protein</fullName>
    </submittedName>
</protein>
<dbReference type="EMBL" id="JBHSGD010000001">
    <property type="protein sequence ID" value="MFC4651346.1"/>
    <property type="molecule type" value="Genomic_DNA"/>
</dbReference>
<dbReference type="InterPro" id="IPR014924">
    <property type="entry name" value="DUF1803"/>
</dbReference>
<accession>A0ABV9JAF5</accession>
<reference evidence="2" key="1">
    <citation type="journal article" date="2019" name="Int. J. Syst. Evol. Microbiol.">
        <title>The Global Catalogue of Microorganisms (GCM) 10K type strain sequencing project: providing services to taxonomists for standard genome sequencing and annotation.</title>
        <authorList>
            <consortium name="The Broad Institute Genomics Platform"/>
            <consortium name="The Broad Institute Genome Sequencing Center for Infectious Disease"/>
            <person name="Wu L."/>
            <person name="Ma J."/>
        </authorList>
    </citation>
    <scope>NUCLEOTIDE SEQUENCE [LARGE SCALE GENOMIC DNA]</scope>
    <source>
        <strain evidence="2">CCUG 63287</strain>
    </source>
</reference>
<name>A0ABV9JAF5_9LACT</name>
<dbReference type="Pfam" id="PF08820">
    <property type="entry name" value="DUF1803"/>
    <property type="match status" value="1"/>
</dbReference>
<organism evidence="1 2">
    <name type="scientific">Lactococcus nasutitermitis</name>
    <dbReference type="NCBI Taxonomy" id="1652957"/>
    <lineage>
        <taxon>Bacteria</taxon>
        <taxon>Bacillati</taxon>
        <taxon>Bacillota</taxon>
        <taxon>Bacilli</taxon>
        <taxon>Lactobacillales</taxon>
        <taxon>Streptococcaceae</taxon>
        <taxon>Lactococcus</taxon>
    </lineage>
</organism>
<evidence type="ECO:0000313" key="2">
    <source>
        <dbReference type="Proteomes" id="UP001595987"/>
    </source>
</evidence>
<dbReference type="Proteomes" id="UP001595987">
    <property type="component" value="Unassembled WGS sequence"/>
</dbReference>
<keyword evidence="2" id="KW-1185">Reference proteome</keyword>
<sequence>MTIKVYNENRLTRQPFFKMLIDYLFSHEDVKLREIHRDFPDVANLDRQLDIFIAAGLVKRQEKRYMLALPVLSDDLLTDEKAAQATHNQYTQPFFVLKESTLAETLDYSYRFQSLANHTNAVILNFCSTYDRKSETLANYFYKVAEGLELSELETEIYQLMGDVDIEYALKYMTTFLLKFLKKEVVKNRSDIFVMVLEKYGVIEKISEQEYRCLLNFSQQEIPEVTFETAEDFVLAQIQQQNAIAPFISLGE</sequence>
<gene>
    <name evidence="1" type="ORF">ACFO26_00285</name>
</gene>
<dbReference type="RefSeq" id="WP_213534599.1">
    <property type="nucleotide sequence ID" value="NZ_BOVQ01000003.1"/>
</dbReference>